<protein>
    <submittedName>
        <fullName evidence="2">Uncharacterized protein</fullName>
    </submittedName>
</protein>
<feature type="transmembrane region" description="Helical" evidence="1">
    <location>
        <begin position="36"/>
        <end position="58"/>
    </location>
</feature>
<keyword evidence="1" id="KW-1133">Transmembrane helix</keyword>
<dbReference type="AlphaFoldDB" id="A0A916J5N4"/>
<dbReference type="Proteomes" id="UP000742786">
    <property type="component" value="Unassembled WGS sequence"/>
</dbReference>
<reference evidence="2" key="1">
    <citation type="submission" date="2021-04" db="EMBL/GenBank/DDBJ databases">
        <authorList>
            <person name="Hornung B."/>
        </authorList>
    </citation>
    <scope>NUCLEOTIDE SEQUENCE</scope>
    <source>
        <strain evidence="2">G5G6</strain>
    </source>
</reference>
<proteinExistence type="predicted"/>
<name>A0A916J5N4_9PROT</name>
<evidence type="ECO:0000313" key="3">
    <source>
        <dbReference type="Proteomes" id="UP000742786"/>
    </source>
</evidence>
<dbReference type="EMBL" id="CAJQUM010000001">
    <property type="protein sequence ID" value="CAG4882889.1"/>
    <property type="molecule type" value="Genomic_DNA"/>
</dbReference>
<accession>A0A916J5N4</accession>
<gene>
    <name evidence="2" type="ORF">GTOL_10771</name>
</gene>
<organism evidence="2 3">
    <name type="scientific">Georgfuchsia toluolica</name>
    <dbReference type="NCBI Taxonomy" id="424218"/>
    <lineage>
        <taxon>Bacteria</taxon>
        <taxon>Pseudomonadati</taxon>
        <taxon>Pseudomonadota</taxon>
        <taxon>Betaproteobacteria</taxon>
        <taxon>Nitrosomonadales</taxon>
        <taxon>Sterolibacteriaceae</taxon>
        <taxon>Georgfuchsia</taxon>
    </lineage>
</organism>
<keyword evidence="3" id="KW-1185">Reference proteome</keyword>
<sequence length="78" mass="8742">MPKPDGHSEHCLHAKNMLITILDGTTTSTRRIASNLLLLVLDLAVMLYPHAAGGYFLGRRMTQISYIRILTYLNVLNC</sequence>
<keyword evidence="1" id="KW-0472">Membrane</keyword>
<keyword evidence="1" id="KW-0812">Transmembrane</keyword>
<comment type="caution">
    <text evidence="2">The sequence shown here is derived from an EMBL/GenBank/DDBJ whole genome shotgun (WGS) entry which is preliminary data.</text>
</comment>
<evidence type="ECO:0000313" key="2">
    <source>
        <dbReference type="EMBL" id="CAG4882889.1"/>
    </source>
</evidence>
<evidence type="ECO:0000256" key="1">
    <source>
        <dbReference type="SAM" id="Phobius"/>
    </source>
</evidence>